<feature type="compositionally biased region" description="Acidic residues" evidence="1">
    <location>
        <begin position="73"/>
        <end position="83"/>
    </location>
</feature>
<accession>A0A2D0NAD3</accession>
<organism evidence="4 5">
    <name type="scientific">Flavilitoribacter nigricans (strain ATCC 23147 / DSM 23189 / NBRC 102662 / NCIMB 1420 / SS-2)</name>
    <name type="common">Lewinella nigricans</name>
    <dbReference type="NCBI Taxonomy" id="1122177"/>
    <lineage>
        <taxon>Bacteria</taxon>
        <taxon>Pseudomonadati</taxon>
        <taxon>Bacteroidota</taxon>
        <taxon>Saprospiria</taxon>
        <taxon>Saprospirales</taxon>
        <taxon>Lewinellaceae</taxon>
        <taxon>Flavilitoribacter</taxon>
    </lineage>
</organism>
<feature type="compositionally biased region" description="Basic and acidic residues" evidence="1">
    <location>
        <begin position="36"/>
        <end position="54"/>
    </location>
</feature>
<dbReference type="InterPro" id="IPR036680">
    <property type="entry name" value="SPOR-like_sf"/>
</dbReference>
<feature type="compositionally biased region" description="Low complexity" evidence="1">
    <location>
        <begin position="104"/>
        <end position="145"/>
    </location>
</feature>
<feature type="domain" description="SPOR" evidence="3">
    <location>
        <begin position="143"/>
        <end position="220"/>
    </location>
</feature>
<gene>
    <name evidence="4" type="ORF">CRP01_17625</name>
</gene>
<evidence type="ECO:0000313" key="5">
    <source>
        <dbReference type="Proteomes" id="UP000223913"/>
    </source>
</evidence>
<dbReference type="OrthoDB" id="781284at2"/>
<keyword evidence="2" id="KW-0812">Transmembrane</keyword>
<comment type="caution">
    <text evidence="4">The sequence shown here is derived from an EMBL/GenBank/DDBJ whole genome shotgun (WGS) entry which is preliminary data.</text>
</comment>
<evidence type="ECO:0000313" key="4">
    <source>
        <dbReference type="EMBL" id="PHN05336.1"/>
    </source>
</evidence>
<dbReference type="Proteomes" id="UP000223913">
    <property type="component" value="Unassembled WGS sequence"/>
</dbReference>
<dbReference type="EMBL" id="PDUD01000022">
    <property type="protein sequence ID" value="PHN05336.1"/>
    <property type="molecule type" value="Genomic_DNA"/>
</dbReference>
<sequence length="221" mass="23978">MSRLDWFTILIVGICVIALGFLVYKTVQLMGNDQPDLDRSEIADDPTDRNEHQMAYESSGSARTDDATTPGADDQDLDDDELPYDPQEVEAPQGEEVSTPEPPKSTTTKSSESSSASKTASEPRSQPTASSTTPKGGTPTSYSSSSGDFMVVAGSFSMRQNAETQVKKLKQLGYDNARVEIFNGGALATALVDRFDNYDRAKNLVTELKGKGVDCFVKRKE</sequence>
<reference evidence="4 5" key="1">
    <citation type="submission" date="2017-10" db="EMBL/GenBank/DDBJ databases">
        <title>The draft genome sequence of Lewinella nigricans NBRC 102662.</title>
        <authorList>
            <person name="Wang K."/>
        </authorList>
    </citation>
    <scope>NUCLEOTIDE SEQUENCE [LARGE SCALE GENOMIC DNA]</scope>
    <source>
        <strain evidence="4 5">NBRC 102662</strain>
    </source>
</reference>
<evidence type="ECO:0000256" key="2">
    <source>
        <dbReference type="SAM" id="Phobius"/>
    </source>
</evidence>
<keyword evidence="5" id="KW-1185">Reference proteome</keyword>
<feature type="region of interest" description="Disordered" evidence="1">
    <location>
        <begin position="33"/>
        <end position="145"/>
    </location>
</feature>
<dbReference type="InterPro" id="IPR007730">
    <property type="entry name" value="SPOR-like_dom"/>
</dbReference>
<proteinExistence type="predicted"/>
<keyword evidence="2" id="KW-1133">Transmembrane helix</keyword>
<name>A0A2D0NAD3_FLAN2</name>
<dbReference type="AlphaFoldDB" id="A0A2D0NAD3"/>
<evidence type="ECO:0000256" key="1">
    <source>
        <dbReference type="SAM" id="MobiDB-lite"/>
    </source>
</evidence>
<protein>
    <recommendedName>
        <fullName evidence="3">SPOR domain-containing protein</fullName>
    </recommendedName>
</protein>
<dbReference type="PROSITE" id="PS51724">
    <property type="entry name" value="SPOR"/>
    <property type="match status" value="1"/>
</dbReference>
<evidence type="ECO:0000259" key="3">
    <source>
        <dbReference type="PROSITE" id="PS51724"/>
    </source>
</evidence>
<feature type="transmembrane region" description="Helical" evidence="2">
    <location>
        <begin position="6"/>
        <end position="24"/>
    </location>
</feature>
<dbReference type="SUPFAM" id="SSF110997">
    <property type="entry name" value="Sporulation related repeat"/>
    <property type="match status" value="1"/>
</dbReference>
<dbReference type="Pfam" id="PF05036">
    <property type="entry name" value="SPOR"/>
    <property type="match status" value="1"/>
</dbReference>
<dbReference type="RefSeq" id="WP_099151388.1">
    <property type="nucleotide sequence ID" value="NZ_PDUD01000022.1"/>
</dbReference>
<dbReference type="Gene3D" id="3.30.70.1070">
    <property type="entry name" value="Sporulation related repeat"/>
    <property type="match status" value="1"/>
</dbReference>
<keyword evidence="2" id="KW-0472">Membrane</keyword>
<dbReference type="GO" id="GO:0042834">
    <property type="term" value="F:peptidoglycan binding"/>
    <property type="evidence" value="ECO:0007669"/>
    <property type="project" value="InterPro"/>
</dbReference>